<gene>
    <name evidence="3" type="ORF">M440DRAFT_1441971</name>
</gene>
<evidence type="ECO:0000256" key="1">
    <source>
        <dbReference type="SAM" id="Phobius"/>
    </source>
</evidence>
<keyword evidence="1" id="KW-0472">Membrane</keyword>
<dbReference type="EMBL" id="KZ679142">
    <property type="protein sequence ID" value="PTB72260.1"/>
    <property type="molecule type" value="Genomic_DNA"/>
</dbReference>
<dbReference type="Pfam" id="PF20237">
    <property type="entry name" value="DUF6594"/>
    <property type="match status" value="1"/>
</dbReference>
<keyword evidence="4" id="KW-1185">Reference proteome</keyword>
<reference evidence="3 4" key="1">
    <citation type="submission" date="2016-07" db="EMBL/GenBank/DDBJ databases">
        <title>Multiple horizontal gene transfer events from other fungi enriched the ability of initially mycotrophic Trichoderma (Ascomycota) to feed on dead plant biomass.</title>
        <authorList>
            <consortium name="DOE Joint Genome Institute"/>
            <person name="Aerts A."/>
            <person name="Atanasova L."/>
            <person name="Chenthamara K."/>
            <person name="Zhang J."/>
            <person name="Grujic M."/>
            <person name="Henrissat B."/>
            <person name="Kuo A."/>
            <person name="Salamov A."/>
            <person name="Lipzen A."/>
            <person name="Labutti K."/>
            <person name="Barry K."/>
            <person name="Miao Y."/>
            <person name="Rahimi M.J."/>
            <person name="Shen Q."/>
            <person name="Grigoriev I.V."/>
            <person name="Kubicek C.P."/>
            <person name="Druzhinina I.S."/>
        </authorList>
    </citation>
    <scope>NUCLEOTIDE SEQUENCE [LARGE SCALE GENOMIC DNA]</scope>
    <source>
        <strain evidence="3 4">ATCC 18648</strain>
    </source>
</reference>
<name>A0A2T4BSH3_TRILO</name>
<protein>
    <recommendedName>
        <fullName evidence="2">DUF6594 domain-containing protein</fullName>
    </recommendedName>
</protein>
<organism evidence="3 4">
    <name type="scientific">Trichoderma longibrachiatum ATCC 18648</name>
    <dbReference type="NCBI Taxonomy" id="983965"/>
    <lineage>
        <taxon>Eukaryota</taxon>
        <taxon>Fungi</taxon>
        <taxon>Dikarya</taxon>
        <taxon>Ascomycota</taxon>
        <taxon>Pezizomycotina</taxon>
        <taxon>Sordariomycetes</taxon>
        <taxon>Hypocreomycetidae</taxon>
        <taxon>Hypocreales</taxon>
        <taxon>Hypocreaceae</taxon>
        <taxon>Trichoderma</taxon>
    </lineage>
</organism>
<dbReference type="AlphaFoldDB" id="A0A2T4BSH3"/>
<accession>A0A2T4BSH3</accession>
<evidence type="ECO:0000259" key="2">
    <source>
        <dbReference type="Pfam" id="PF20237"/>
    </source>
</evidence>
<evidence type="ECO:0000313" key="4">
    <source>
        <dbReference type="Proteomes" id="UP000240760"/>
    </source>
</evidence>
<sequence>MKYEQRLLLHTHNTGRREPHFVIFRGLQRLNITRLQMELAQLKRVTERTQELPAAKSEELTRLLHAYTNAIRDYEYLGRLVPITGSQALNQRLDIEQAFPEAGDITQEPGAYRRLPDKSILASDPLRDILKALLPRSLTYTKREMDRHRSEYFNGLPPDEVSPFVDKVARFLVAFVGGASLVVPMLIMRLPEVSLIKSLVTVSVAVLLFAVVLSLVMRASNTDTMVATATYAAVLVVFVGTTS</sequence>
<feature type="domain" description="DUF6594" evidence="2">
    <location>
        <begin position="24"/>
        <end position="236"/>
    </location>
</feature>
<dbReference type="InterPro" id="IPR046529">
    <property type="entry name" value="DUF6594"/>
</dbReference>
<evidence type="ECO:0000313" key="3">
    <source>
        <dbReference type="EMBL" id="PTB72260.1"/>
    </source>
</evidence>
<dbReference type="OrthoDB" id="3546297at2759"/>
<keyword evidence="1" id="KW-1133">Transmembrane helix</keyword>
<dbReference type="Proteomes" id="UP000240760">
    <property type="component" value="Unassembled WGS sequence"/>
</dbReference>
<feature type="transmembrane region" description="Helical" evidence="1">
    <location>
        <begin position="199"/>
        <end position="219"/>
    </location>
</feature>
<proteinExistence type="predicted"/>
<feature type="transmembrane region" description="Helical" evidence="1">
    <location>
        <begin position="168"/>
        <end position="187"/>
    </location>
</feature>
<keyword evidence="1" id="KW-0812">Transmembrane</keyword>
<feature type="transmembrane region" description="Helical" evidence="1">
    <location>
        <begin position="225"/>
        <end position="242"/>
    </location>
</feature>